<dbReference type="Proteomes" id="UP001331515">
    <property type="component" value="Unassembled WGS sequence"/>
</dbReference>
<evidence type="ECO:0000313" key="3">
    <source>
        <dbReference type="Proteomes" id="UP001331515"/>
    </source>
</evidence>
<dbReference type="EMBL" id="JAURVH010001522">
    <property type="protein sequence ID" value="KAK5922780.1"/>
    <property type="molecule type" value="Genomic_DNA"/>
</dbReference>
<feature type="compositionally biased region" description="Basic and acidic residues" evidence="1">
    <location>
        <begin position="1"/>
        <end position="14"/>
    </location>
</feature>
<proteinExistence type="predicted"/>
<gene>
    <name evidence="2" type="ORF">CgunFtcFv8_020016</name>
</gene>
<protein>
    <submittedName>
        <fullName evidence="2">Uncharacterized protein</fullName>
    </submittedName>
</protein>
<sequence length="106" mass="11499">MKESDWSEDKEQKGKGGQRGVCGSYNRGGFGRRRSAVKSLEKRARAHFLLLLTPTPTPPSPSAVHKQPEATDPRQQPRHSQGGLGGPGQSATAKTSLYVQAEEKET</sequence>
<evidence type="ECO:0000256" key="1">
    <source>
        <dbReference type="SAM" id="MobiDB-lite"/>
    </source>
</evidence>
<reference evidence="2 3" key="1">
    <citation type="journal article" date="2023" name="Mol. Biol. Evol.">
        <title>Genomics of Secondarily Temperate Adaptation in the Only Non-Antarctic Icefish.</title>
        <authorList>
            <person name="Rivera-Colon A.G."/>
            <person name="Rayamajhi N."/>
            <person name="Minhas B.F."/>
            <person name="Madrigal G."/>
            <person name="Bilyk K.T."/>
            <person name="Yoon V."/>
            <person name="Hune M."/>
            <person name="Gregory S."/>
            <person name="Cheng C.H.C."/>
            <person name="Catchen J.M."/>
        </authorList>
    </citation>
    <scope>NUCLEOTIDE SEQUENCE [LARGE SCALE GENOMIC DNA]</scope>
    <source>
        <tissue evidence="2">White muscle</tissue>
    </source>
</reference>
<evidence type="ECO:0000313" key="2">
    <source>
        <dbReference type="EMBL" id="KAK5922780.1"/>
    </source>
</evidence>
<organism evidence="2 3">
    <name type="scientific">Champsocephalus gunnari</name>
    <name type="common">Mackerel icefish</name>
    <dbReference type="NCBI Taxonomy" id="52237"/>
    <lineage>
        <taxon>Eukaryota</taxon>
        <taxon>Metazoa</taxon>
        <taxon>Chordata</taxon>
        <taxon>Craniata</taxon>
        <taxon>Vertebrata</taxon>
        <taxon>Euteleostomi</taxon>
        <taxon>Actinopterygii</taxon>
        <taxon>Neopterygii</taxon>
        <taxon>Teleostei</taxon>
        <taxon>Neoteleostei</taxon>
        <taxon>Acanthomorphata</taxon>
        <taxon>Eupercaria</taxon>
        <taxon>Perciformes</taxon>
        <taxon>Notothenioidei</taxon>
        <taxon>Channichthyidae</taxon>
        <taxon>Champsocephalus</taxon>
    </lineage>
</organism>
<keyword evidence="3" id="KW-1185">Reference proteome</keyword>
<name>A0AAN8DJ17_CHAGU</name>
<feature type="compositionally biased region" description="Polar residues" evidence="1">
    <location>
        <begin position="89"/>
        <end position="98"/>
    </location>
</feature>
<accession>A0AAN8DJ17</accession>
<comment type="caution">
    <text evidence="2">The sequence shown here is derived from an EMBL/GenBank/DDBJ whole genome shotgun (WGS) entry which is preliminary data.</text>
</comment>
<dbReference type="AlphaFoldDB" id="A0AAN8DJ17"/>
<feature type="region of interest" description="Disordered" evidence="1">
    <location>
        <begin position="1"/>
        <end position="106"/>
    </location>
</feature>